<evidence type="ECO:0000256" key="1">
    <source>
        <dbReference type="SAM" id="SignalP"/>
    </source>
</evidence>
<evidence type="ECO:0000313" key="3">
    <source>
        <dbReference type="Proteomes" id="UP001500002"/>
    </source>
</evidence>
<dbReference type="PROSITE" id="PS51257">
    <property type="entry name" value="PROKAR_LIPOPROTEIN"/>
    <property type="match status" value="1"/>
</dbReference>
<keyword evidence="1" id="KW-0732">Signal</keyword>
<comment type="caution">
    <text evidence="2">The sequence shown here is derived from an EMBL/GenBank/DDBJ whole genome shotgun (WGS) entry which is preliminary data.</text>
</comment>
<dbReference type="EMBL" id="BAAANJ010000004">
    <property type="protein sequence ID" value="GAA1807109.1"/>
    <property type="molecule type" value="Genomic_DNA"/>
</dbReference>
<accession>A0ABN2M5D1</accession>
<dbReference type="Proteomes" id="UP001500002">
    <property type="component" value="Unassembled WGS sequence"/>
</dbReference>
<proteinExistence type="predicted"/>
<evidence type="ECO:0000313" key="2">
    <source>
        <dbReference type="EMBL" id="GAA1807109.1"/>
    </source>
</evidence>
<protein>
    <submittedName>
        <fullName evidence="2">Uncharacterized protein</fullName>
    </submittedName>
</protein>
<name>A0ABN2M5D1_9MICO</name>
<dbReference type="RefSeq" id="WP_344294885.1">
    <property type="nucleotide sequence ID" value="NZ_BAAANJ010000004.1"/>
</dbReference>
<reference evidence="2 3" key="1">
    <citation type="journal article" date="2019" name="Int. J. Syst. Evol. Microbiol.">
        <title>The Global Catalogue of Microorganisms (GCM) 10K type strain sequencing project: providing services to taxonomists for standard genome sequencing and annotation.</title>
        <authorList>
            <consortium name="The Broad Institute Genomics Platform"/>
            <consortium name="The Broad Institute Genome Sequencing Center for Infectious Disease"/>
            <person name="Wu L."/>
            <person name="Ma J."/>
        </authorList>
    </citation>
    <scope>NUCLEOTIDE SEQUENCE [LARGE SCALE GENOMIC DNA]</scope>
    <source>
        <strain evidence="2 3">JCM 14322</strain>
    </source>
</reference>
<feature type="signal peptide" evidence="1">
    <location>
        <begin position="1"/>
        <end position="25"/>
    </location>
</feature>
<sequence length="161" mass="15838">MNTARRAATVSIALGVLLLTGCAGAAAEDTAAPESTPVATAEAEAPSGQTVGEACALMQASLEELASYTTGADAAELMSDPARGVELFHTTDAAMRAAAEQVTNEDVAAVATGAADAMSEYTEYLDGVVADPANIDMAALGEQGASLQAGIGALGEVCSAA</sequence>
<keyword evidence="3" id="KW-1185">Reference proteome</keyword>
<organism evidence="2 3">
    <name type="scientific">Agromyces neolithicus</name>
    <dbReference type="NCBI Taxonomy" id="269420"/>
    <lineage>
        <taxon>Bacteria</taxon>
        <taxon>Bacillati</taxon>
        <taxon>Actinomycetota</taxon>
        <taxon>Actinomycetes</taxon>
        <taxon>Micrococcales</taxon>
        <taxon>Microbacteriaceae</taxon>
        <taxon>Agromyces</taxon>
    </lineage>
</organism>
<gene>
    <name evidence="2" type="ORF">GCM10009749_14250</name>
</gene>
<feature type="chain" id="PRO_5045075455" evidence="1">
    <location>
        <begin position="26"/>
        <end position="161"/>
    </location>
</feature>